<evidence type="ECO:0000259" key="7">
    <source>
        <dbReference type="PROSITE" id="PS51462"/>
    </source>
</evidence>
<keyword evidence="3" id="KW-0479">Metal-binding</keyword>
<evidence type="ECO:0000256" key="3">
    <source>
        <dbReference type="ARBA" id="ARBA00022723"/>
    </source>
</evidence>
<dbReference type="PANTHER" id="PTHR12992">
    <property type="entry name" value="NUDIX HYDROLASE"/>
    <property type="match status" value="1"/>
</dbReference>
<feature type="domain" description="Nudix hydrolase" evidence="7">
    <location>
        <begin position="48"/>
        <end position="189"/>
    </location>
</feature>
<dbReference type="PROSITE" id="PS51462">
    <property type="entry name" value="NUDIX"/>
    <property type="match status" value="1"/>
</dbReference>
<evidence type="ECO:0000313" key="9">
    <source>
        <dbReference type="Proteomes" id="UP000231960"/>
    </source>
</evidence>
<evidence type="ECO:0000313" key="8">
    <source>
        <dbReference type="EMBL" id="PJR04511.1"/>
    </source>
</evidence>
<dbReference type="EMBL" id="NIPO01000001">
    <property type="protein sequence ID" value="PJR04511.1"/>
    <property type="molecule type" value="Genomic_DNA"/>
</dbReference>
<dbReference type="InterPro" id="IPR015797">
    <property type="entry name" value="NUDIX_hydrolase-like_dom_sf"/>
</dbReference>
<evidence type="ECO:0000256" key="2">
    <source>
        <dbReference type="ARBA" id="ARBA00001946"/>
    </source>
</evidence>
<organism evidence="8 9">
    <name type="scientific">Avrilella dinanensis</name>
    <dbReference type="NCBI Taxonomy" id="2008672"/>
    <lineage>
        <taxon>Bacteria</taxon>
        <taxon>Pseudomonadati</taxon>
        <taxon>Bacteroidota</taxon>
        <taxon>Flavobacteriia</taxon>
        <taxon>Flavobacteriales</taxon>
        <taxon>Flavobacteriaceae</taxon>
        <taxon>Avrilella</taxon>
    </lineage>
</organism>
<evidence type="ECO:0000256" key="4">
    <source>
        <dbReference type="ARBA" id="ARBA00022801"/>
    </source>
</evidence>
<dbReference type="RefSeq" id="WP_100678070.1">
    <property type="nucleotide sequence ID" value="NZ_NIPO01000001.1"/>
</dbReference>
<comment type="cofactor">
    <cofactor evidence="1">
        <name>Mn(2+)</name>
        <dbReference type="ChEBI" id="CHEBI:29035"/>
    </cofactor>
</comment>
<gene>
    <name evidence="8" type="ORF">CDL10_08135</name>
</gene>
<comment type="cofactor">
    <cofactor evidence="2">
        <name>Mg(2+)</name>
        <dbReference type="ChEBI" id="CHEBI:18420"/>
    </cofactor>
</comment>
<dbReference type="Gene3D" id="3.90.79.10">
    <property type="entry name" value="Nucleoside Triphosphate Pyrophosphohydrolase"/>
    <property type="match status" value="1"/>
</dbReference>
<evidence type="ECO:0000256" key="6">
    <source>
        <dbReference type="ARBA" id="ARBA00023211"/>
    </source>
</evidence>
<dbReference type="AlphaFoldDB" id="A0A2M9R6K5"/>
<keyword evidence="6" id="KW-0464">Manganese</keyword>
<evidence type="ECO:0000256" key="5">
    <source>
        <dbReference type="ARBA" id="ARBA00022842"/>
    </source>
</evidence>
<reference evidence="8 9" key="1">
    <citation type="submission" date="2017-06" db="EMBL/GenBank/DDBJ databases">
        <title>Description of Avrilella dinanensis gen. nov. sp. nov.</title>
        <authorList>
            <person name="Leyer C."/>
            <person name="Sassi M."/>
            <person name="Minet J."/>
            <person name="Kayal S."/>
            <person name="Cattoir V."/>
        </authorList>
    </citation>
    <scope>NUCLEOTIDE SEQUENCE [LARGE SCALE GENOMIC DNA]</scope>
    <source>
        <strain evidence="8 9">UR159</strain>
    </source>
</reference>
<sequence>MLTDFNYLYRHLTKIENLQLLGRHSHQKMWSPERKELIESINLEEVNPKESAVMAILFPIQNKTHLLFIERAVYEGVHSGQIAFPGGKREPDDIDLHQTALRETEEEVGILPSQLQDIKALSPVYVPPSNFLIMPFLAIHTQPMQVRLDEVEVKSDLCISLADLLNPENLRQVRMNTSYGFHINVPAYVVNEKIIWGATAMIVAEILDLLHQI</sequence>
<dbReference type="InterPro" id="IPR045121">
    <property type="entry name" value="CoAse"/>
</dbReference>
<dbReference type="CDD" id="cd03426">
    <property type="entry name" value="NUDIX_CoAse_Nudt7"/>
    <property type="match status" value="1"/>
</dbReference>
<dbReference type="OrthoDB" id="9802805at2"/>
<proteinExistence type="predicted"/>
<comment type="caution">
    <text evidence="8">The sequence shown here is derived from an EMBL/GenBank/DDBJ whole genome shotgun (WGS) entry which is preliminary data.</text>
</comment>
<dbReference type="Proteomes" id="UP000231960">
    <property type="component" value="Unassembled WGS sequence"/>
</dbReference>
<dbReference type="GO" id="GO:0010945">
    <property type="term" value="F:coenzyme A diphosphatase activity"/>
    <property type="evidence" value="ECO:0007669"/>
    <property type="project" value="InterPro"/>
</dbReference>
<keyword evidence="4" id="KW-0378">Hydrolase</keyword>
<dbReference type="GO" id="GO:0046872">
    <property type="term" value="F:metal ion binding"/>
    <property type="evidence" value="ECO:0007669"/>
    <property type="project" value="UniProtKB-KW"/>
</dbReference>
<evidence type="ECO:0000256" key="1">
    <source>
        <dbReference type="ARBA" id="ARBA00001936"/>
    </source>
</evidence>
<dbReference type="SUPFAM" id="SSF55811">
    <property type="entry name" value="Nudix"/>
    <property type="match status" value="1"/>
</dbReference>
<dbReference type="Pfam" id="PF00293">
    <property type="entry name" value="NUDIX"/>
    <property type="match status" value="1"/>
</dbReference>
<keyword evidence="9" id="KW-1185">Reference proteome</keyword>
<name>A0A2M9R6K5_9FLAO</name>
<dbReference type="InterPro" id="IPR000086">
    <property type="entry name" value="NUDIX_hydrolase_dom"/>
</dbReference>
<accession>A0A2M9R6K5</accession>
<protein>
    <recommendedName>
        <fullName evidence="7">Nudix hydrolase domain-containing protein</fullName>
    </recommendedName>
</protein>
<dbReference type="PANTHER" id="PTHR12992:SF11">
    <property type="entry name" value="MITOCHONDRIAL COENZYME A DIPHOSPHATASE NUDT8"/>
    <property type="match status" value="1"/>
</dbReference>
<keyword evidence="5" id="KW-0460">Magnesium</keyword>